<feature type="repeat" description="TPR" evidence="4">
    <location>
        <begin position="405"/>
        <end position="438"/>
    </location>
</feature>
<reference evidence="7 8" key="1">
    <citation type="submission" date="2019-10" db="EMBL/GenBank/DDBJ databases">
        <title>Draft Genome Sequence of Cytophagaceae sp. SJW1-29.</title>
        <authorList>
            <person name="Choi A."/>
        </authorList>
    </citation>
    <scope>NUCLEOTIDE SEQUENCE [LARGE SCALE GENOMIC DNA]</scope>
    <source>
        <strain evidence="7 8">SJW1-29</strain>
    </source>
</reference>
<keyword evidence="3" id="KW-0804">Transcription</keyword>
<dbReference type="InterPro" id="IPR018060">
    <property type="entry name" value="HTH_AraC"/>
</dbReference>
<keyword evidence="1" id="KW-0805">Transcription regulation</keyword>
<keyword evidence="4" id="KW-0802">TPR repeat</keyword>
<keyword evidence="2" id="KW-0238">DNA-binding</keyword>
<dbReference type="Proteomes" id="UP000479293">
    <property type="component" value="Unassembled WGS sequence"/>
</dbReference>
<evidence type="ECO:0000256" key="1">
    <source>
        <dbReference type="ARBA" id="ARBA00023015"/>
    </source>
</evidence>
<dbReference type="SMART" id="SM00342">
    <property type="entry name" value="HTH_ARAC"/>
    <property type="match status" value="1"/>
</dbReference>
<keyword evidence="8" id="KW-1185">Reference proteome</keyword>
<keyword evidence="5" id="KW-1133">Transmembrane helix</keyword>
<keyword evidence="5" id="KW-0812">Transmembrane</keyword>
<evidence type="ECO:0000256" key="2">
    <source>
        <dbReference type="ARBA" id="ARBA00023125"/>
    </source>
</evidence>
<dbReference type="PROSITE" id="PS00041">
    <property type="entry name" value="HTH_ARAC_FAMILY_1"/>
    <property type="match status" value="1"/>
</dbReference>
<dbReference type="EMBL" id="WHLY01000002">
    <property type="protein sequence ID" value="MPR35352.1"/>
    <property type="molecule type" value="Genomic_DNA"/>
</dbReference>
<evidence type="ECO:0000256" key="4">
    <source>
        <dbReference type="PROSITE-ProRule" id="PRU00339"/>
    </source>
</evidence>
<dbReference type="Pfam" id="PF13432">
    <property type="entry name" value="TPR_16"/>
    <property type="match status" value="1"/>
</dbReference>
<feature type="transmembrane region" description="Helical" evidence="5">
    <location>
        <begin position="153"/>
        <end position="174"/>
    </location>
</feature>
<evidence type="ECO:0000313" key="7">
    <source>
        <dbReference type="EMBL" id="MPR35352.1"/>
    </source>
</evidence>
<dbReference type="InterPro" id="IPR009057">
    <property type="entry name" value="Homeodomain-like_sf"/>
</dbReference>
<name>A0A7C9FSK5_9BACT</name>
<dbReference type="AlphaFoldDB" id="A0A7C9FSK5"/>
<dbReference type="SUPFAM" id="SSF48452">
    <property type="entry name" value="TPR-like"/>
    <property type="match status" value="1"/>
</dbReference>
<dbReference type="PANTHER" id="PTHR43280">
    <property type="entry name" value="ARAC-FAMILY TRANSCRIPTIONAL REGULATOR"/>
    <property type="match status" value="1"/>
</dbReference>
<proteinExistence type="predicted"/>
<dbReference type="SUPFAM" id="SSF46689">
    <property type="entry name" value="Homeodomain-like"/>
    <property type="match status" value="1"/>
</dbReference>
<dbReference type="Pfam" id="PF12833">
    <property type="entry name" value="HTH_18"/>
    <property type="match status" value="1"/>
</dbReference>
<accession>A0A7C9FSK5</accession>
<dbReference type="InterPro" id="IPR019734">
    <property type="entry name" value="TPR_rpt"/>
</dbReference>
<feature type="repeat" description="TPR" evidence="4">
    <location>
        <begin position="507"/>
        <end position="540"/>
    </location>
</feature>
<comment type="caution">
    <text evidence="7">The sequence shown here is derived from an EMBL/GenBank/DDBJ whole genome shotgun (WGS) entry which is preliminary data.</text>
</comment>
<evidence type="ECO:0000256" key="5">
    <source>
        <dbReference type="SAM" id="Phobius"/>
    </source>
</evidence>
<evidence type="ECO:0000256" key="3">
    <source>
        <dbReference type="ARBA" id="ARBA00023163"/>
    </source>
</evidence>
<dbReference type="GO" id="GO:0003700">
    <property type="term" value="F:DNA-binding transcription factor activity"/>
    <property type="evidence" value="ECO:0007669"/>
    <property type="project" value="InterPro"/>
</dbReference>
<keyword evidence="5" id="KW-0472">Membrane</keyword>
<dbReference type="PANTHER" id="PTHR43280:SF10">
    <property type="entry name" value="REGULATORY PROTEIN POCR"/>
    <property type="match status" value="1"/>
</dbReference>
<dbReference type="Gene3D" id="1.25.40.10">
    <property type="entry name" value="Tetratricopeptide repeat domain"/>
    <property type="match status" value="1"/>
</dbReference>
<dbReference type="InterPro" id="IPR011990">
    <property type="entry name" value="TPR-like_helical_dom_sf"/>
</dbReference>
<dbReference type="SMART" id="SM00028">
    <property type="entry name" value="TPR"/>
    <property type="match status" value="3"/>
</dbReference>
<gene>
    <name evidence="7" type="ORF">GBK04_18845</name>
</gene>
<sequence length="634" mass="70862">MITTENTLIERLNRLIDDNLDNPAYTIDAICQTLGVSRSHLHRTVKELTTHSTSHYIRKRRLLRAKELLTGTNLRISEICDAVGINNPQNFSTYFTEEFRISPTQFRKQFAQYTALAPEPAPKGVPLPDMPSEPEAGAAKPTVLFLGFRKVTWIYASIAATLLLAIGTCAYFWLKLRSDQSVSTSVSSLAVLPFVNLGNADGNPACVSIMDDIYTSVAHLDNLNVIARSSSDKYQGTQKGVLQIGEELRVAHVLKGDFLKTGDQVQIKIDIIGTQNDAAAWTKKYSAAYKDIFQLTNQIVADVARQLKLTLDAGKTLARTQNIEAYNAFLQGRQLMNTRTKTDLLAGIKRFDRAISLDSVFAEAYAYKAAATHLLPTSGEAETQENFRLTEQIALTAIRLAPTNSTAYAVLGSLYHATHQWQAAENAFRIALQHNPNDAQSNYWYSLLLRSVGRVDEAVEYSTRAVTLDPLYPVILAGHILNCVYANRPELAKQNIESGRVLFDNSSAFHMVISHFHMQQGHFDQAIAEVKRAIVLNPDDNGLISLQMYSEARAGNRRKAITFLHNLTTSRPWDDYQRSVVYAGLQEADSSLFYLRKAADAGYYSRDTKVNEIFAPYRSSLIFRAVLRRYNLAD</sequence>
<feature type="domain" description="HTH araC/xylS-type" evidence="6">
    <location>
        <begin position="10"/>
        <end position="109"/>
    </location>
</feature>
<dbReference type="RefSeq" id="WP_152762329.1">
    <property type="nucleotide sequence ID" value="NZ_WHLY01000002.1"/>
</dbReference>
<evidence type="ECO:0000259" key="6">
    <source>
        <dbReference type="PROSITE" id="PS01124"/>
    </source>
</evidence>
<dbReference type="GO" id="GO:0043565">
    <property type="term" value="F:sequence-specific DNA binding"/>
    <property type="evidence" value="ECO:0007669"/>
    <property type="project" value="InterPro"/>
</dbReference>
<organism evidence="7 8">
    <name type="scientific">Salmonirosea aquatica</name>
    <dbReference type="NCBI Taxonomy" id="2654236"/>
    <lineage>
        <taxon>Bacteria</taxon>
        <taxon>Pseudomonadati</taxon>
        <taxon>Bacteroidota</taxon>
        <taxon>Cytophagia</taxon>
        <taxon>Cytophagales</taxon>
        <taxon>Spirosomataceae</taxon>
        <taxon>Salmonirosea</taxon>
    </lineage>
</organism>
<protein>
    <submittedName>
        <fullName evidence="7">Helix-turn-helix domain-containing protein</fullName>
    </submittedName>
</protein>
<dbReference type="PROSITE" id="PS01124">
    <property type="entry name" value="HTH_ARAC_FAMILY_2"/>
    <property type="match status" value="1"/>
</dbReference>
<dbReference type="Gene3D" id="1.10.10.60">
    <property type="entry name" value="Homeodomain-like"/>
    <property type="match status" value="2"/>
</dbReference>
<evidence type="ECO:0000313" key="8">
    <source>
        <dbReference type="Proteomes" id="UP000479293"/>
    </source>
</evidence>
<dbReference type="InterPro" id="IPR018062">
    <property type="entry name" value="HTH_AraC-typ_CS"/>
</dbReference>
<dbReference type="PROSITE" id="PS50005">
    <property type="entry name" value="TPR"/>
    <property type="match status" value="2"/>
</dbReference>